<dbReference type="GO" id="GO:0006388">
    <property type="term" value="P:tRNA splicing, via endonucleolytic cleavage and ligation"/>
    <property type="evidence" value="ECO:0007669"/>
    <property type="project" value="InterPro"/>
</dbReference>
<sequence length="192" mass="22088">MQYIRKDGLGMGPEEVPPKLELRFDGEKIYAEVSERSLALLSKGYGQLDKESGIIVYNAVEALYLLENKMASVLSGSSNMTFNELLRALEGKSETLWRDYVIYRDLRNRRYTVKEGFSRELTFRVFERGEFQKEAAKYLIAPLSEGKSVKLSKIKHLLSICRSLKKDMVISVVDRRNEVVYYLASQVDLKNV</sequence>
<dbReference type="Pfam" id="PF02778">
    <property type="entry name" value="tRNA_int_endo_N"/>
    <property type="match status" value="1"/>
</dbReference>
<dbReference type="InterPro" id="IPR006678">
    <property type="entry name" value="tRNA_intron_Endonuc_N"/>
</dbReference>
<feature type="domain" description="tRNA intron endonuclease N-terminal" evidence="2">
    <location>
        <begin position="23"/>
        <end position="86"/>
    </location>
</feature>
<dbReference type="AlphaFoldDB" id="A0A2R7Y9B7"/>
<proteinExistence type="predicted"/>
<dbReference type="Proteomes" id="UP000244066">
    <property type="component" value="Unassembled WGS sequence"/>
</dbReference>
<feature type="domain" description="tRNA intron endonuclease catalytic" evidence="1">
    <location>
        <begin position="96"/>
        <end position="181"/>
    </location>
</feature>
<dbReference type="InterPro" id="IPR006676">
    <property type="entry name" value="tRNA_splic"/>
</dbReference>
<gene>
    <name evidence="3" type="ORF">B9J98_01455</name>
</gene>
<dbReference type="InterPro" id="IPR006677">
    <property type="entry name" value="tRNA_intron_Endonuc_cat-like"/>
</dbReference>
<dbReference type="SUPFAM" id="SSF53032">
    <property type="entry name" value="tRNA-intron endonuclease catalytic domain-like"/>
    <property type="match status" value="1"/>
</dbReference>
<dbReference type="Gene3D" id="3.40.1350.150">
    <property type="match status" value="1"/>
</dbReference>
<evidence type="ECO:0000259" key="1">
    <source>
        <dbReference type="Pfam" id="PF01974"/>
    </source>
</evidence>
<evidence type="ECO:0000313" key="4">
    <source>
        <dbReference type="Proteomes" id="UP000244066"/>
    </source>
</evidence>
<dbReference type="Pfam" id="PF01974">
    <property type="entry name" value="tRNA_int_endo"/>
    <property type="match status" value="1"/>
</dbReference>
<dbReference type="CDD" id="cd22363">
    <property type="entry name" value="tRNA-intron_lyase_C"/>
    <property type="match status" value="1"/>
</dbReference>
<dbReference type="GO" id="GO:0000213">
    <property type="term" value="F:tRNA-intron lyase activity"/>
    <property type="evidence" value="ECO:0007669"/>
    <property type="project" value="InterPro"/>
</dbReference>
<protein>
    <submittedName>
        <fullName evidence="3">tRNA-intron lyase</fullName>
    </submittedName>
</protein>
<evidence type="ECO:0000259" key="2">
    <source>
        <dbReference type="Pfam" id="PF02778"/>
    </source>
</evidence>
<name>A0A2R7Y9B7_9ARCH</name>
<dbReference type="InterPro" id="IPR036167">
    <property type="entry name" value="tRNA_intron_Endo_cat-like_sf"/>
</dbReference>
<keyword evidence="3" id="KW-0456">Lyase</keyword>
<organism evidence="3 4">
    <name type="scientific">Candidatus Terraquivivens tikiterensis</name>
    <dbReference type="NCBI Taxonomy" id="1980982"/>
    <lineage>
        <taxon>Archaea</taxon>
        <taxon>Nitrososphaerota</taxon>
        <taxon>Candidatus Wolframiiraptoraceae</taxon>
        <taxon>Candidatus Terraquivivens</taxon>
    </lineage>
</organism>
<evidence type="ECO:0000313" key="3">
    <source>
        <dbReference type="EMBL" id="PUA34076.1"/>
    </source>
</evidence>
<comment type="caution">
    <text evidence="3">The sequence shown here is derived from an EMBL/GenBank/DDBJ whole genome shotgun (WGS) entry which is preliminary data.</text>
</comment>
<dbReference type="NCBIfam" id="TIGR00324">
    <property type="entry name" value="endA"/>
    <property type="match status" value="1"/>
</dbReference>
<dbReference type="EMBL" id="NDWU01000003">
    <property type="protein sequence ID" value="PUA34076.1"/>
    <property type="molecule type" value="Genomic_DNA"/>
</dbReference>
<reference evidence="3 4" key="1">
    <citation type="submission" date="2017-04" db="EMBL/GenBank/DDBJ databases">
        <title>Draft Aigarchaeota genome from a New Zealand hot spring.</title>
        <authorList>
            <person name="Reysenbach A.-L."/>
            <person name="Donaho J.A."/>
            <person name="Gerhart J."/>
            <person name="Kelley J.F."/>
            <person name="Kouba K."/>
            <person name="Podar M."/>
            <person name="Stott M."/>
        </authorList>
    </citation>
    <scope>NUCLEOTIDE SEQUENCE [LARGE SCALE GENOMIC DNA]</scope>
    <source>
        <strain evidence="3">NZ13_MG1</strain>
    </source>
</reference>
<accession>A0A2R7Y9B7</accession>